<evidence type="ECO:0000256" key="5">
    <source>
        <dbReference type="ARBA" id="ARBA00022692"/>
    </source>
</evidence>
<dbReference type="InterPro" id="IPR002528">
    <property type="entry name" value="MATE_fam"/>
</dbReference>
<evidence type="ECO:0000256" key="4">
    <source>
        <dbReference type="ARBA" id="ARBA00022475"/>
    </source>
</evidence>
<evidence type="ECO:0000256" key="6">
    <source>
        <dbReference type="ARBA" id="ARBA00022989"/>
    </source>
</evidence>
<feature type="transmembrane region" description="Helical" evidence="10">
    <location>
        <begin position="237"/>
        <end position="260"/>
    </location>
</feature>
<comment type="caution">
    <text evidence="11">The sequence shown here is derived from an EMBL/GenBank/DDBJ whole genome shotgun (WGS) entry which is preliminary data.</text>
</comment>
<evidence type="ECO:0000256" key="3">
    <source>
        <dbReference type="ARBA" id="ARBA00022449"/>
    </source>
</evidence>
<keyword evidence="3" id="KW-0050">Antiport</keyword>
<dbReference type="GO" id="GO:0042910">
    <property type="term" value="F:xenobiotic transmembrane transporter activity"/>
    <property type="evidence" value="ECO:0007669"/>
    <property type="project" value="InterPro"/>
</dbReference>
<comment type="subcellular location">
    <subcellularLocation>
        <location evidence="1">Cell membrane</location>
        <topology evidence="1">Multi-pass membrane protein</topology>
    </subcellularLocation>
</comment>
<evidence type="ECO:0000313" key="11">
    <source>
        <dbReference type="EMBL" id="TDW97575.1"/>
    </source>
</evidence>
<keyword evidence="8 10" id="KW-0472">Membrane</keyword>
<keyword evidence="2" id="KW-0813">Transport</keyword>
<dbReference type="CDD" id="cd13133">
    <property type="entry name" value="MATE_like_7"/>
    <property type="match status" value="1"/>
</dbReference>
<dbReference type="GO" id="GO:0005886">
    <property type="term" value="C:plasma membrane"/>
    <property type="evidence" value="ECO:0007669"/>
    <property type="project" value="UniProtKB-SubCell"/>
</dbReference>
<feature type="transmembrane region" description="Helical" evidence="10">
    <location>
        <begin position="349"/>
        <end position="374"/>
    </location>
</feature>
<keyword evidence="4" id="KW-1003">Cell membrane</keyword>
<feature type="transmembrane region" description="Helical" evidence="10">
    <location>
        <begin position="386"/>
        <end position="406"/>
    </location>
</feature>
<dbReference type="AlphaFoldDB" id="A0A4R8DJ16"/>
<evidence type="ECO:0000256" key="7">
    <source>
        <dbReference type="ARBA" id="ARBA00023065"/>
    </source>
</evidence>
<evidence type="ECO:0000256" key="2">
    <source>
        <dbReference type="ARBA" id="ARBA00022448"/>
    </source>
</evidence>
<keyword evidence="7" id="KW-0406">Ion transport</keyword>
<evidence type="ECO:0000256" key="8">
    <source>
        <dbReference type="ARBA" id="ARBA00023136"/>
    </source>
</evidence>
<dbReference type="NCBIfam" id="TIGR00797">
    <property type="entry name" value="matE"/>
    <property type="match status" value="1"/>
</dbReference>
<dbReference type="PANTHER" id="PTHR43298:SF2">
    <property type="entry name" value="FMN_FAD EXPORTER YEEO-RELATED"/>
    <property type="match status" value="1"/>
</dbReference>
<feature type="transmembrane region" description="Helical" evidence="10">
    <location>
        <begin position="130"/>
        <end position="148"/>
    </location>
</feature>
<dbReference type="Pfam" id="PF01554">
    <property type="entry name" value="MatE"/>
    <property type="match status" value="2"/>
</dbReference>
<dbReference type="RefSeq" id="WP_134000050.1">
    <property type="nucleotide sequence ID" value="NZ_SODV01000002.1"/>
</dbReference>
<dbReference type="InterPro" id="IPR048279">
    <property type="entry name" value="MdtK-like"/>
</dbReference>
<gene>
    <name evidence="11" type="ORF">EDB95_5425</name>
</gene>
<proteinExistence type="predicted"/>
<feature type="transmembrane region" description="Helical" evidence="10">
    <location>
        <begin position="280"/>
        <end position="299"/>
    </location>
</feature>
<sequence length="443" mass="49187">MDLRLNISNRQILSIALPISMAMIIPQINFITNNIFLGMLGERELGTAGITGVYYLVVAVIGNGLNNGLQSIISRRAGENNIAAIGRTYTQGLRLALVFALGGIVLTYLVTPHLMHFFLHSPDVASEAVSFLLIRVWGLPFLFCYQMSNAFMVGTNHSRFLVIGTLCETTVNVFLDYSLINGHFGLPALGFNGAAYASIAAECTGMCVMLGCIAFKGLHRRFYLLRQLRLDLPLIKVIARQSMPLVLQYSMSLLSWLYFYTLIEHHGTLGLAVSNTLRNIIGLFGVFSWAFASTTNTMVSNVIGQGLLPKVQPLIRRIMWLSLGFCICIALILNLFPRAFLSIYGQDAAFVHVAIPLLRMVTGSLCLMAVANVWLNAVTGTGKTRINLAIEIVAIVAYLVYVYLVLERFNLGLVWAWGSEYLYWLILGVLAFVYIRSGKWKYR</sequence>
<feature type="transmembrane region" description="Helical" evidence="10">
    <location>
        <begin position="52"/>
        <end position="73"/>
    </location>
</feature>
<keyword evidence="6 10" id="KW-1133">Transmembrane helix</keyword>
<dbReference type="GO" id="GO:0006811">
    <property type="term" value="P:monoatomic ion transport"/>
    <property type="evidence" value="ECO:0007669"/>
    <property type="project" value="UniProtKB-KW"/>
</dbReference>
<keyword evidence="5 10" id="KW-0812">Transmembrane</keyword>
<dbReference type="OrthoDB" id="9780160at2"/>
<dbReference type="EMBL" id="SODV01000002">
    <property type="protein sequence ID" value="TDW97575.1"/>
    <property type="molecule type" value="Genomic_DNA"/>
</dbReference>
<accession>A0A4R8DJ16</accession>
<feature type="transmembrane region" description="Helical" evidence="10">
    <location>
        <begin position="412"/>
        <end position="435"/>
    </location>
</feature>
<feature type="transmembrane region" description="Helical" evidence="10">
    <location>
        <begin position="160"/>
        <end position="180"/>
    </location>
</feature>
<organism evidence="11 12">
    <name type="scientific">Dinghuibacter silviterrae</name>
    <dbReference type="NCBI Taxonomy" id="1539049"/>
    <lineage>
        <taxon>Bacteria</taxon>
        <taxon>Pseudomonadati</taxon>
        <taxon>Bacteroidota</taxon>
        <taxon>Chitinophagia</taxon>
        <taxon>Chitinophagales</taxon>
        <taxon>Chitinophagaceae</taxon>
        <taxon>Dinghuibacter</taxon>
    </lineage>
</organism>
<protein>
    <recommendedName>
        <fullName evidence="9">Multidrug-efflux transporter</fullName>
    </recommendedName>
</protein>
<feature type="transmembrane region" description="Helical" evidence="10">
    <location>
        <begin position="320"/>
        <end position="337"/>
    </location>
</feature>
<feature type="transmembrane region" description="Helical" evidence="10">
    <location>
        <begin position="195"/>
        <end position="216"/>
    </location>
</feature>
<evidence type="ECO:0000256" key="9">
    <source>
        <dbReference type="ARBA" id="ARBA00031636"/>
    </source>
</evidence>
<dbReference type="PANTHER" id="PTHR43298">
    <property type="entry name" value="MULTIDRUG RESISTANCE PROTEIN NORM-RELATED"/>
    <property type="match status" value="1"/>
</dbReference>
<evidence type="ECO:0000313" key="12">
    <source>
        <dbReference type="Proteomes" id="UP000294498"/>
    </source>
</evidence>
<dbReference type="PIRSF" id="PIRSF006603">
    <property type="entry name" value="DinF"/>
    <property type="match status" value="1"/>
</dbReference>
<dbReference type="Proteomes" id="UP000294498">
    <property type="component" value="Unassembled WGS sequence"/>
</dbReference>
<reference evidence="11 12" key="1">
    <citation type="submission" date="2019-03" db="EMBL/GenBank/DDBJ databases">
        <title>Genomic Encyclopedia of Type Strains, Phase IV (KMG-IV): sequencing the most valuable type-strain genomes for metagenomic binning, comparative biology and taxonomic classification.</title>
        <authorList>
            <person name="Goeker M."/>
        </authorList>
    </citation>
    <scope>NUCLEOTIDE SEQUENCE [LARGE SCALE GENOMIC DNA]</scope>
    <source>
        <strain evidence="11 12">DSM 100059</strain>
    </source>
</reference>
<keyword evidence="12" id="KW-1185">Reference proteome</keyword>
<feature type="transmembrane region" description="Helical" evidence="10">
    <location>
        <begin position="93"/>
        <end position="110"/>
    </location>
</feature>
<feature type="transmembrane region" description="Helical" evidence="10">
    <location>
        <begin position="12"/>
        <end position="32"/>
    </location>
</feature>
<dbReference type="GO" id="GO:0015297">
    <property type="term" value="F:antiporter activity"/>
    <property type="evidence" value="ECO:0007669"/>
    <property type="project" value="UniProtKB-KW"/>
</dbReference>
<dbReference type="InterPro" id="IPR050222">
    <property type="entry name" value="MATE_MdtK"/>
</dbReference>
<evidence type="ECO:0000256" key="10">
    <source>
        <dbReference type="SAM" id="Phobius"/>
    </source>
</evidence>
<name>A0A4R8DJ16_9BACT</name>
<evidence type="ECO:0000256" key="1">
    <source>
        <dbReference type="ARBA" id="ARBA00004651"/>
    </source>
</evidence>